<evidence type="ECO:0000256" key="3">
    <source>
        <dbReference type="ARBA" id="ARBA00022840"/>
    </source>
</evidence>
<reference evidence="6" key="1">
    <citation type="submission" date="2018-05" db="EMBL/GenBank/DDBJ databases">
        <authorList>
            <person name="Lanie J.A."/>
            <person name="Ng W.-L."/>
            <person name="Kazmierczak K.M."/>
            <person name="Andrzejewski T.M."/>
            <person name="Davidsen T.M."/>
            <person name="Wayne K.J."/>
            <person name="Tettelin H."/>
            <person name="Glass J.I."/>
            <person name="Rusch D."/>
            <person name="Podicherti R."/>
            <person name="Tsui H.-C.T."/>
            <person name="Winkler M.E."/>
        </authorList>
    </citation>
    <scope>NUCLEOTIDE SEQUENCE</scope>
</reference>
<dbReference type="PANTHER" id="PTHR43311:SF1">
    <property type="entry name" value="GLUTAMYL-Q TRNA(ASP) SYNTHETASE"/>
    <property type="match status" value="1"/>
</dbReference>
<dbReference type="PANTHER" id="PTHR43311">
    <property type="entry name" value="GLUTAMATE--TRNA LIGASE"/>
    <property type="match status" value="1"/>
</dbReference>
<dbReference type="SUPFAM" id="SSF52374">
    <property type="entry name" value="Nucleotidylyl transferase"/>
    <property type="match status" value="1"/>
</dbReference>
<keyword evidence="3" id="KW-0067">ATP-binding</keyword>
<dbReference type="EMBL" id="UINC01170918">
    <property type="protein sequence ID" value="SVD75199.1"/>
    <property type="molecule type" value="Genomic_DNA"/>
</dbReference>
<evidence type="ECO:0000313" key="6">
    <source>
        <dbReference type="EMBL" id="SVD75199.1"/>
    </source>
</evidence>
<accession>A0A382XWK5</accession>
<name>A0A382XWK5_9ZZZZ</name>
<feature type="domain" description="Glutamyl/glutaminyl-tRNA synthetase class Ib catalytic" evidence="5">
    <location>
        <begin position="1"/>
        <end position="95"/>
    </location>
</feature>
<evidence type="ECO:0000256" key="2">
    <source>
        <dbReference type="ARBA" id="ARBA00022741"/>
    </source>
</evidence>
<protein>
    <recommendedName>
        <fullName evidence="5">Glutamyl/glutaminyl-tRNA synthetase class Ib catalytic domain-containing protein</fullName>
    </recommendedName>
</protein>
<evidence type="ECO:0000259" key="5">
    <source>
        <dbReference type="Pfam" id="PF00749"/>
    </source>
</evidence>
<dbReference type="AlphaFoldDB" id="A0A382XWK5"/>
<proteinExistence type="predicted"/>
<dbReference type="GO" id="GO:0006424">
    <property type="term" value="P:glutamyl-tRNA aminoacylation"/>
    <property type="evidence" value="ECO:0007669"/>
    <property type="project" value="TreeGrafter"/>
</dbReference>
<dbReference type="GO" id="GO:0004818">
    <property type="term" value="F:glutamate-tRNA ligase activity"/>
    <property type="evidence" value="ECO:0007669"/>
    <property type="project" value="TreeGrafter"/>
</dbReference>
<keyword evidence="4" id="KW-0030">Aminoacyl-tRNA synthetase</keyword>
<dbReference type="Pfam" id="PF00749">
    <property type="entry name" value="tRNA-synt_1c"/>
    <property type="match status" value="1"/>
</dbReference>
<dbReference type="InterPro" id="IPR020058">
    <property type="entry name" value="Glu/Gln-tRNA-synth_Ib_cat-dom"/>
</dbReference>
<gene>
    <name evidence="6" type="ORF">METZ01_LOCUS428053</name>
</gene>
<organism evidence="6">
    <name type="scientific">marine metagenome</name>
    <dbReference type="NCBI Taxonomy" id="408172"/>
    <lineage>
        <taxon>unclassified sequences</taxon>
        <taxon>metagenomes</taxon>
        <taxon>ecological metagenomes</taxon>
    </lineage>
</organism>
<sequence>MHLGHARTFWIAQERALQHDGTLLYRNEDLDPARCKPEFRATTLEDLRWLGLEWEGEPMDQSERMPEYRTAFETLRTGGHLFPCACSRKDIREATTAPHSEDGEPIYPGT</sequence>
<dbReference type="GO" id="GO:0005829">
    <property type="term" value="C:cytosol"/>
    <property type="evidence" value="ECO:0007669"/>
    <property type="project" value="TreeGrafter"/>
</dbReference>
<feature type="non-terminal residue" evidence="6">
    <location>
        <position position="110"/>
    </location>
</feature>
<evidence type="ECO:0000256" key="1">
    <source>
        <dbReference type="ARBA" id="ARBA00022598"/>
    </source>
</evidence>
<dbReference type="Gene3D" id="3.40.50.620">
    <property type="entry name" value="HUPs"/>
    <property type="match status" value="1"/>
</dbReference>
<keyword evidence="1" id="KW-0436">Ligase</keyword>
<evidence type="ECO:0000256" key="4">
    <source>
        <dbReference type="ARBA" id="ARBA00023146"/>
    </source>
</evidence>
<dbReference type="InterPro" id="IPR049940">
    <property type="entry name" value="GluQ/Sye"/>
</dbReference>
<dbReference type="GO" id="GO:0005524">
    <property type="term" value="F:ATP binding"/>
    <property type="evidence" value="ECO:0007669"/>
    <property type="project" value="UniProtKB-KW"/>
</dbReference>
<keyword evidence="2" id="KW-0547">Nucleotide-binding</keyword>
<dbReference type="InterPro" id="IPR014729">
    <property type="entry name" value="Rossmann-like_a/b/a_fold"/>
</dbReference>